<name>A0A084EP59_MYCCA</name>
<dbReference type="PANTHER" id="PTHR47739">
    <property type="entry name" value="TRNA1(VAL) (ADENINE(37)-N6)-METHYLTRANSFERASE"/>
    <property type="match status" value="1"/>
</dbReference>
<dbReference type="PROSITE" id="PS00092">
    <property type="entry name" value="N6_MTASE"/>
    <property type="match status" value="1"/>
</dbReference>
<evidence type="ECO:0000313" key="3">
    <source>
        <dbReference type="Proteomes" id="UP000028533"/>
    </source>
</evidence>
<dbReference type="CDD" id="cd02440">
    <property type="entry name" value="AdoMet_MTases"/>
    <property type="match status" value="1"/>
</dbReference>
<dbReference type="GO" id="GO:0003676">
    <property type="term" value="F:nucleic acid binding"/>
    <property type="evidence" value="ECO:0007669"/>
    <property type="project" value="InterPro"/>
</dbReference>
<reference evidence="2 3" key="1">
    <citation type="submission" date="2014-02" db="EMBL/GenBank/DDBJ databases">
        <title>Genome sequence of Mycoplasma capricolum subsp. capricolum strain 14232.</title>
        <authorList>
            <person name="Sirand-Pugnet P."/>
            <person name="Breton M."/>
            <person name="Dordet-Frisoni E."/>
            <person name="Baranowski E."/>
            <person name="Barre A."/>
            <person name="Couture C."/>
            <person name="Dupuy V."/>
            <person name="Gaurivaud P."/>
            <person name="Jacob D."/>
            <person name="Lemaitre C."/>
            <person name="Manso-Silvan L."/>
            <person name="Nikolski M."/>
            <person name="Nouvel L.-X."/>
            <person name="Poumarat F."/>
            <person name="Tardy F."/>
            <person name="Thebault P."/>
            <person name="Theil S."/>
            <person name="Citti C."/>
            <person name="Thiaucourt F."/>
            <person name="Blanchard A."/>
        </authorList>
    </citation>
    <scope>NUCLEOTIDE SEQUENCE [LARGE SCALE GENOMIC DNA]</scope>
    <source>
        <strain evidence="2 3">14232</strain>
    </source>
</reference>
<feature type="domain" description="Methyltransferase small" evidence="1">
    <location>
        <begin position="37"/>
        <end position="170"/>
    </location>
</feature>
<evidence type="ECO:0000259" key="1">
    <source>
        <dbReference type="Pfam" id="PF05175"/>
    </source>
</evidence>
<dbReference type="InterPro" id="IPR050210">
    <property type="entry name" value="tRNA_Adenine-N(6)_MTase"/>
</dbReference>
<dbReference type="InterPro" id="IPR007848">
    <property type="entry name" value="Small_mtfrase_dom"/>
</dbReference>
<dbReference type="SUPFAM" id="SSF53335">
    <property type="entry name" value="S-adenosyl-L-methionine-dependent methyltransferases"/>
    <property type="match status" value="1"/>
</dbReference>
<organism evidence="2 3">
    <name type="scientific">Mycoplasma capricolum subsp. capricolum 14232</name>
    <dbReference type="NCBI Taxonomy" id="1188238"/>
    <lineage>
        <taxon>Bacteria</taxon>
        <taxon>Bacillati</taxon>
        <taxon>Mycoplasmatota</taxon>
        <taxon>Mollicutes</taxon>
        <taxon>Mycoplasmataceae</taxon>
        <taxon>Mycoplasma</taxon>
    </lineage>
</organism>
<proteinExistence type="predicted"/>
<dbReference type="Gene3D" id="3.40.50.150">
    <property type="entry name" value="Vaccinia Virus protein VP39"/>
    <property type="match status" value="1"/>
</dbReference>
<dbReference type="GO" id="GO:0008757">
    <property type="term" value="F:S-adenosylmethionine-dependent methyltransferase activity"/>
    <property type="evidence" value="ECO:0007669"/>
    <property type="project" value="UniProtKB-ARBA"/>
</dbReference>
<keyword evidence="2" id="KW-0808">Transferase</keyword>
<dbReference type="EMBL" id="JFDO01000011">
    <property type="protein sequence ID" value="KEZ19751.1"/>
    <property type="molecule type" value="Genomic_DNA"/>
</dbReference>
<keyword evidence="2" id="KW-0489">Methyltransferase</keyword>
<comment type="caution">
    <text evidence="2">The sequence shown here is derived from an EMBL/GenBank/DDBJ whole genome shotgun (WGS) entry which is preliminary data.</text>
</comment>
<dbReference type="GO" id="GO:0032259">
    <property type="term" value="P:methylation"/>
    <property type="evidence" value="ECO:0007669"/>
    <property type="project" value="UniProtKB-KW"/>
</dbReference>
<dbReference type="PANTHER" id="PTHR47739:SF1">
    <property type="entry name" value="TRNA1(VAL) (ADENINE(37)-N6)-METHYLTRANSFERASE"/>
    <property type="match status" value="1"/>
</dbReference>
<accession>A0A084EP59</accession>
<dbReference type="AlphaFoldDB" id="A0A084EP59"/>
<dbReference type="Pfam" id="PF05175">
    <property type="entry name" value="MTS"/>
    <property type="match status" value="1"/>
</dbReference>
<dbReference type="GO" id="GO:0008170">
    <property type="term" value="F:N-methyltransferase activity"/>
    <property type="evidence" value="ECO:0007669"/>
    <property type="project" value="UniProtKB-ARBA"/>
</dbReference>
<protein>
    <submittedName>
        <fullName evidence="2">Methyltransferase</fullName>
    </submittedName>
</protein>
<evidence type="ECO:0000313" key="2">
    <source>
        <dbReference type="EMBL" id="KEZ19751.1"/>
    </source>
</evidence>
<dbReference type="RefSeq" id="WP_036431569.1">
    <property type="nucleotide sequence ID" value="NZ_JFDO01000011.1"/>
</dbReference>
<dbReference type="Proteomes" id="UP000028533">
    <property type="component" value="Unassembled WGS sequence"/>
</dbReference>
<dbReference type="InterPro" id="IPR002052">
    <property type="entry name" value="DNA_methylase_N6_adenine_CS"/>
</dbReference>
<dbReference type="InterPro" id="IPR029063">
    <property type="entry name" value="SAM-dependent_MTases_sf"/>
</dbReference>
<gene>
    <name evidence="2" type="ORF">MCAPa_3160</name>
</gene>
<sequence>MKVLNDLLGYKNRKLYQDNKMFNFTLDSVLVARFCNLNTKKKKICDFGTNNAVIPLILSKYTKAKIIGVEIQNKAVEIANENIKLNGLEDQIEIVHADIKEFSKLHNQEFDLVVCNPPFFKMDGNPKLKEISLEVANARHEILITLEDIIKSASRCLKNKGNFTIVHRSERLSEIINLFYKYNIYPKRLRLIQSKKTDNAKMILLDGIYQGNEGMEILPTLITHNDDETYTDELLKYFHD</sequence>